<feature type="compositionally biased region" description="Polar residues" evidence="1">
    <location>
        <begin position="59"/>
        <end position="70"/>
    </location>
</feature>
<feature type="compositionally biased region" description="Basic and acidic residues" evidence="1">
    <location>
        <begin position="72"/>
        <end position="86"/>
    </location>
</feature>
<name>A0ABX1NCX6_9RHOO</name>
<evidence type="ECO:0000313" key="2">
    <source>
        <dbReference type="EMBL" id="NMF97126.1"/>
    </source>
</evidence>
<protein>
    <submittedName>
        <fullName evidence="2">Uncharacterized protein</fullName>
    </submittedName>
</protein>
<gene>
    <name evidence="2" type="ORF">GPA27_06970</name>
</gene>
<feature type="region of interest" description="Disordered" evidence="1">
    <location>
        <begin position="59"/>
        <end position="86"/>
    </location>
</feature>
<dbReference type="EMBL" id="WTVS01000011">
    <property type="protein sequence ID" value="NMF97126.1"/>
    <property type="molecule type" value="Genomic_DNA"/>
</dbReference>
<sequence length="86" mass="9009">MKQHAFGVVPDTVSETCPFLTPGGLTGAADGFAMTALCITGLLGKIAYVGRVDACRSSRQGFQRDNNTGGSRIKDDPYSVADAAKR</sequence>
<organism evidence="2 3">
    <name type="scientific">Aromatoleum toluolicum</name>
    <dbReference type="NCBI Taxonomy" id="90060"/>
    <lineage>
        <taxon>Bacteria</taxon>
        <taxon>Pseudomonadati</taxon>
        <taxon>Pseudomonadota</taxon>
        <taxon>Betaproteobacteria</taxon>
        <taxon>Rhodocyclales</taxon>
        <taxon>Rhodocyclaceae</taxon>
        <taxon>Aromatoleum</taxon>
    </lineage>
</organism>
<evidence type="ECO:0000313" key="3">
    <source>
        <dbReference type="Proteomes" id="UP000634522"/>
    </source>
</evidence>
<accession>A0ABX1NCX6</accession>
<keyword evidence="3" id="KW-1185">Reference proteome</keyword>
<dbReference type="Proteomes" id="UP000634522">
    <property type="component" value="Unassembled WGS sequence"/>
</dbReference>
<evidence type="ECO:0000256" key="1">
    <source>
        <dbReference type="SAM" id="MobiDB-lite"/>
    </source>
</evidence>
<comment type="caution">
    <text evidence="2">The sequence shown here is derived from an EMBL/GenBank/DDBJ whole genome shotgun (WGS) entry which is preliminary data.</text>
</comment>
<reference evidence="2 3" key="1">
    <citation type="submission" date="2019-12" db="EMBL/GenBank/DDBJ databases">
        <title>Comparative genomics gives insights into the taxonomy of the Azoarcus-Aromatoleum group and reveals separate origins of nif in the plant-associated Azoarcus and non-plant-associated Aromatoleum sub-groups.</title>
        <authorList>
            <person name="Lafos M."/>
            <person name="Maluk M."/>
            <person name="Batista M."/>
            <person name="Junghare M."/>
            <person name="Carmona M."/>
            <person name="Faoro H."/>
            <person name="Cruz L.M."/>
            <person name="Battistoni F."/>
            <person name="De Souza E."/>
            <person name="Pedrosa F."/>
            <person name="Chen W.-M."/>
            <person name="Poole P.S."/>
            <person name="Dixon R.A."/>
            <person name="James E.K."/>
        </authorList>
    </citation>
    <scope>NUCLEOTIDE SEQUENCE [LARGE SCALE GENOMIC DNA]</scope>
    <source>
        <strain evidence="2 3">T</strain>
    </source>
</reference>
<dbReference type="RefSeq" id="WP_169138919.1">
    <property type="nucleotide sequence ID" value="NZ_WTVS01000011.1"/>
</dbReference>
<proteinExistence type="predicted"/>